<keyword evidence="6" id="KW-1185">Reference proteome</keyword>
<dbReference type="Proteomes" id="UP001642409">
    <property type="component" value="Unassembled WGS sequence"/>
</dbReference>
<dbReference type="EMBL" id="CAXDID020000404">
    <property type="protein sequence ID" value="CAL6087980.1"/>
    <property type="molecule type" value="Genomic_DNA"/>
</dbReference>
<evidence type="ECO:0000313" key="4">
    <source>
        <dbReference type="EMBL" id="CAL6000964.1"/>
    </source>
</evidence>
<evidence type="ECO:0000313" key="5">
    <source>
        <dbReference type="EMBL" id="CAL6087980.1"/>
    </source>
</evidence>
<organism evidence="3">
    <name type="scientific">Hexamita inflata</name>
    <dbReference type="NCBI Taxonomy" id="28002"/>
    <lineage>
        <taxon>Eukaryota</taxon>
        <taxon>Metamonada</taxon>
        <taxon>Diplomonadida</taxon>
        <taxon>Hexamitidae</taxon>
        <taxon>Hexamitinae</taxon>
        <taxon>Hexamita</taxon>
    </lineage>
</organism>
<sequence length="100" mass="11663">MMLIYENISRLEHGKIKLKDLGQKTKNTKTINIYTNSKAQCLKTTIKRLKASQKVEPTKKKDKKRRTTKRSQRTQKVHTRLKSPNAFIHISSAKSPQEKE</sequence>
<proteinExistence type="predicted"/>
<evidence type="ECO:0000256" key="1">
    <source>
        <dbReference type="SAM" id="MobiDB-lite"/>
    </source>
</evidence>
<gene>
    <name evidence="4" type="ORF">HINF_LOCUS17082</name>
    <name evidence="2" type="ORF">HINF_LOCUS37088</name>
    <name evidence="3" type="ORF">HINF_LOCUS61411</name>
    <name evidence="5" type="ORF">HINF_LOCUS63907</name>
</gene>
<comment type="caution">
    <text evidence="3">The sequence shown here is derived from an EMBL/GenBank/DDBJ whole genome shotgun (WGS) entry which is preliminary data.</text>
</comment>
<accession>A0AA86V2J6</accession>
<reference evidence="3" key="1">
    <citation type="submission" date="2023-06" db="EMBL/GenBank/DDBJ databases">
        <authorList>
            <person name="Kurt Z."/>
        </authorList>
    </citation>
    <scope>NUCLEOTIDE SEQUENCE</scope>
</reference>
<dbReference type="EMBL" id="CATOUU010001125">
    <property type="protein sequence ID" value="CAI9973766.1"/>
    <property type="molecule type" value="Genomic_DNA"/>
</dbReference>
<protein>
    <submittedName>
        <fullName evidence="4">Hypothetical_protein</fullName>
    </submittedName>
</protein>
<dbReference type="AlphaFoldDB" id="A0AA86V2J6"/>
<feature type="region of interest" description="Disordered" evidence="1">
    <location>
        <begin position="50"/>
        <end position="100"/>
    </location>
</feature>
<dbReference type="EMBL" id="CATOUU010000797">
    <property type="protein sequence ID" value="CAI9949443.1"/>
    <property type="molecule type" value="Genomic_DNA"/>
</dbReference>
<evidence type="ECO:0000313" key="3">
    <source>
        <dbReference type="EMBL" id="CAI9973766.1"/>
    </source>
</evidence>
<dbReference type="EMBL" id="CAXDID020000042">
    <property type="protein sequence ID" value="CAL6000964.1"/>
    <property type="molecule type" value="Genomic_DNA"/>
</dbReference>
<feature type="compositionally biased region" description="Basic residues" evidence="1">
    <location>
        <begin position="60"/>
        <end position="81"/>
    </location>
</feature>
<evidence type="ECO:0000313" key="6">
    <source>
        <dbReference type="Proteomes" id="UP001642409"/>
    </source>
</evidence>
<reference evidence="4 6" key="2">
    <citation type="submission" date="2024-07" db="EMBL/GenBank/DDBJ databases">
        <authorList>
            <person name="Akdeniz Z."/>
        </authorList>
    </citation>
    <scope>NUCLEOTIDE SEQUENCE [LARGE SCALE GENOMIC DNA]</scope>
</reference>
<evidence type="ECO:0000313" key="2">
    <source>
        <dbReference type="EMBL" id="CAI9949443.1"/>
    </source>
</evidence>
<name>A0AA86V2J6_9EUKA</name>